<organism evidence="3 4">
    <name type="scientific">Salegentibacter chungangensis</name>
    <dbReference type="NCBI Taxonomy" id="1335724"/>
    <lineage>
        <taxon>Bacteria</taxon>
        <taxon>Pseudomonadati</taxon>
        <taxon>Bacteroidota</taxon>
        <taxon>Flavobacteriia</taxon>
        <taxon>Flavobacteriales</taxon>
        <taxon>Flavobacteriaceae</taxon>
        <taxon>Salegentibacter</taxon>
    </lineage>
</organism>
<feature type="domain" description="DUF4382" evidence="2">
    <location>
        <begin position="40"/>
        <end position="176"/>
    </location>
</feature>
<dbReference type="Pfam" id="PF14321">
    <property type="entry name" value="DUF4382"/>
    <property type="match status" value="1"/>
</dbReference>
<dbReference type="InterPro" id="IPR025491">
    <property type="entry name" value="DUF4382"/>
</dbReference>
<gene>
    <name evidence="3" type="ORF">ACFQ3Q_10700</name>
</gene>
<keyword evidence="1" id="KW-0732">Signal</keyword>
<dbReference type="RefSeq" id="WP_380745552.1">
    <property type="nucleotide sequence ID" value="NZ_JBHTLI010000001.1"/>
</dbReference>
<comment type="caution">
    <text evidence="3">The sequence shown here is derived from an EMBL/GenBank/DDBJ whole genome shotgun (WGS) entry which is preliminary data.</text>
</comment>
<evidence type="ECO:0000313" key="4">
    <source>
        <dbReference type="Proteomes" id="UP001597131"/>
    </source>
</evidence>
<dbReference type="Proteomes" id="UP001597131">
    <property type="component" value="Unassembled WGS sequence"/>
</dbReference>
<protein>
    <submittedName>
        <fullName evidence="3">DUF4382 domain-containing protein</fullName>
    </submittedName>
</protein>
<name>A0ABW3NQT9_9FLAO</name>
<keyword evidence="4" id="KW-1185">Reference proteome</keyword>
<reference evidence="4" key="1">
    <citation type="journal article" date="2019" name="Int. J. Syst. Evol. Microbiol.">
        <title>The Global Catalogue of Microorganisms (GCM) 10K type strain sequencing project: providing services to taxonomists for standard genome sequencing and annotation.</title>
        <authorList>
            <consortium name="The Broad Institute Genomics Platform"/>
            <consortium name="The Broad Institute Genome Sequencing Center for Infectious Disease"/>
            <person name="Wu L."/>
            <person name="Ma J."/>
        </authorList>
    </citation>
    <scope>NUCLEOTIDE SEQUENCE [LARGE SCALE GENOMIC DNA]</scope>
    <source>
        <strain evidence="4">CCUG 64793</strain>
    </source>
</reference>
<feature type="chain" id="PRO_5047305132" evidence="1">
    <location>
        <begin position="24"/>
        <end position="317"/>
    </location>
</feature>
<accession>A0ABW3NQT9</accession>
<dbReference type="PROSITE" id="PS51257">
    <property type="entry name" value="PROKAR_LIPOPROTEIN"/>
    <property type="match status" value="1"/>
</dbReference>
<feature type="signal peptide" evidence="1">
    <location>
        <begin position="1"/>
        <end position="23"/>
    </location>
</feature>
<evidence type="ECO:0000313" key="3">
    <source>
        <dbReference type="EMBL" id="MFD1096218.1"/>
    </source>
</evidence>
<dbReference type="EMBL" id="JBHTLI010000001">
    <property type="protein sequence ID" value="MFD1096218.1"/>
    <property type="molecule type" value="Genomic_DNA"/>
</dbReference>
<proteinExistence type="predicted"/>
<evidence type="ECO:0000259" key="2">
    <source>
        <dbReference type="Pfam" id="PF14321"/>
    </source>
</evidence>
<sequence length="317" mass="33909">MNKKDVFKTGLMLLFMSFMVSCSEDNDDMGSENPEAYNTEVYLTDAPIDDANVQAAFVTVTNVMVNGKAIEGFEKTTVEISSLTNGETLHLGDLQLKNGATSSITLMLDSETDAAGEAPGNYILTADGEKKALATSANEIVISDDAEIKASDENQLILDFDLRKSIVSNAEGEYSFVSNSELAGNVRAVNTLNAGRINGTVDNMENSDAETMLVFAYKKGEYSESEKEADASGARFSNAVNSSVVSESNGNFSLHFLEEGEYELHFASYSDNDSDAALEFEGMAEASSKSELDLLGLNVTAQSQTTVEVSLSGLLGL</sequence>
<evidence type="ECO:0000256" key="1">
    <source>
        <dbReference type="SAM" id="SignalP"/>
    </source>
</evidence>